<feature type="active site" evidence="9">
    <location>
        <position position="237"/>
    </location>
</feature>
<dbReference type="InterPro" id="IPR004107">
    <property type="entry name" value="Integrase_SAM-like_N"/>
</dbReference>
<dbReference type="InterPro" id="IPR013762">
    <property type="entry name" value="Integrase-like_cat_sf"/>
</dbReference>
<evidence type="ECO:0000256" key="2">
    <source>
        <dbReference type="ARBA" id="ARBA00022490"/>
    </source>
</evidence>
<dbReference type="OrthoDB" id="9801717at2"/>
<dbReference type="InterPro" id="IPR050090">
    <property type="entry name" value="Tyrosine_recombinase_XerCD"/>
</dbReference>
<evidence type="ECO:0000256" key="1">
    <source>
        <dbReference type="ARBA" id="ARBA00004496"/>
    </source>
</evidence>
<evidence type="ECO:0000256" key="6">
    <source>
        <dbReference type="ARBA" id="ARBA00023125"/>
    </source>
</evidence>
<dbReference type="STRING" id="34097.SAMN02745150_01091"/>
<dbReference type="Pfam" id="PF02899">
    <property type="entry name" value="Phage_int_SAM_1"/>
    <property type="match status" value="1"/>
</dbReference>
<keyword evidence="3 9" id="KW-0132">Cell division</keyword>
<organism evidence="12 13">
    <name type="scientific">Brevinema andersonii</name>
    <dbReference type="NCBI Taxonomy" id="34097"/>
    <lineage>
        <taxon>Bacteria</taxon>
        <taxon>Pseudomonadati</taxon>
        <taxon>Spirochaetota</taxon>
        <taxon>Spirochaetia</taxon>
        <taxon>Brevinematales</taxon>
        <taxon>Brevinemataceae</taxon>
        <taxon>Brevinema</taxon>
    </lineage>
</organism>
<keyword evidence="13" id="KW-1185">Reference proteome</keyword>
<evidence type="ECO:0000256" key="9">
    <source>
        <dbReference type="HAMAP-Rule" id="MF_01808"/>
    </source>
</evidence>
<dbReference type="GO" id="GO:0007059">
    <property type="term" value="P:chromosome segregation"/>
    <property type="evidence" value="ECO:0007669"/>
    <property type="project" value="UniProtKB-UniRule"/>
</dbReference>
<comment type="subcellular location">
    <subcellularLocation>
        <location evidence="1 9">Cytoplasm</location>
    </subcellularLocation>
</comment>
<keyword evidence="2 9" id="KW-0963">Cytoplasm</keyword>
<evidence type="ECO:0000313" key="12">
    <source>
        <dbReference type="EMBL" id="SFB85853.1"/>
    </source>
</evidence>
<feature type="active site" evidence="9">
    <location>
        <position position="240"/>
    </location>
</feature>
<evidence type="ECO:0000256" key="8">
    <source>
        <dbReference type="ARBA" id="ARBA00023306"/>
    </source>
</evidence>
<evidence type="ECO:0000259" key="10">
    <source>
        <dbReference type="PROSITE" id="PS51898"/>
    </source>
</evidence>
<comment type="function">
    <text evidence="9">Site-specific tyrosine recombinase, which acts by catalyzing the cutting and rejoining of the recombining DNA molecules. The XerC-XerD complex is essential to convert dimers of the bacterial chromosome into monomers to permit their segregation at cell division. It also contributes to the segregational stability of plasmids.</text>
</comment>
<proteinExistence type="inferred from homology"/>
<dbReference type="CDD" id="cd00798">
    <property type="entry name" value="INT_XerDC_C"/>
    <property type="match status" value="1"/>
</dbReference>
<dbReference type="GO" id="GO:0006313">
    <property type="term" value="P:DNA transposition"/>
    <property type="evidence" value="ECO:0007669"/>
    <property type="project" value="UniProtKB-UniRule"/>
</dbReference>
<dbReference type="Proteomes" id="UP000240042">
    <property type="component" value="Unassembled WGS sequence"/>
</dbReference>
<dbReference type="Gene3D" id="1.10.443.10">
    <property type="entry name" value="Intergrase catalytic core"/>
    <property type="match status" value="1"/>
</dbReference>
<sequence>MTQQTRGFINRLRYEKQAAANTIQAYKRDLHDFEQFLKNKQPTDATEKDIINYIFSLHEKNLHPHTISRKISCLKSFYKDLIRLELLQDNPTKNIDSPKKRNTLPKTISETEIETMCNYLNNSNYFTNMRNNCIIEMLYSCGMRVSELCTLTTAQLNMEEDFIRILGKGNKERLVPIGSRLKETLFEYLVARDSFLDGKNSDFVFISRHKKAISRGYIWNFIKKLSIKLNITAIHPHMIRHAFASHMLANGADLRVIQELLGHENLSTTELYTHIEKKALYESIMNHPLANGSFE</sequence>
<dbReference type="NCBIfam" id="NF040815">
    <property type="entry name" value="recomb_XerA_Arch"/>
    <property type="match status" value="1"/>
</dbReference>
<dbReference type="PROSITE" id="PS51898">
    <property type="entry name" value="TYR_RECOMBINASE"/>
    <property type="match status" value="1"/>
</dbReference>
<dbReference type="EMBL" id="FOKY01000012">
    <property type="protein sequence ID" value="SFB85853.1"/>
    <property type="molecule type" value="Genomic_DNA"/>
</dbReference>
<keyword evidence="6 9" id="KW-0238">DNA-binding</keyword>
<dbReference type="NCBIfam" id="NF001399">
    <property type="entry name" value="PRK00283.1"/>
    <property type="match status" value="1"/>
</dbReference>
<dbReference type="InterPro" id="IPR044068">
    <property type="entry name" value="CB"/>
</dbReference>
<dbReference type="PANTHER" id="PTHR30349">
    <property type="entry name" value="PHAGE INTEGRASE-RELATED"/>
    <property type="match status" value="1"/>
</dbReference>
<feature type="domain" description="Tyr recombinase" evidence="10">
    <location>
        <begin position="103"/>
        <end position="285"/>
    </location>
</feature>
<evidence type="ECO:0000256" key="4">
    <source>
        <dbReference type="ARBA" id="ARBA00022829"/>
    </source>
</evidence>
<keyword evidence="7 9" id="KW-0233">DNA recombination</keyword>
<dbReference type="PANTHER" id="PTHR30349:SF81">
    <property type="entry name" value="TYROSINE RECOMBINASE XERC"/>
    <property type="match status" value="1"/>
</dbReference>
<dbReference type="InterPro" id="IPR010998">
    <property type="entry name" value="Integrase_recombinase_N"/>
</dbReference>
<dbReference type="Gene3D" id="1.10.150.130">
    <property type="match status" value="1"/>
</dbReference>
<feature type="active site" description="O-(3'-phospho-DNA)-tyrosine intermediate" evidence="9">
    <location>
        <position position="272"/>
    </location>
</feature>
<dbReference type="RefSeq" id="WP_092319426.1">
    <property type="nucleotide sequence ID" value="NZ_FOKY01000012.1"/>
</dbReference>
<evidence type="ECO:0000256" key="7">
    <source>
        <dbReference type="ARBA" id="ARBA00023172"/>
    </source>
</evidence>
<dbReference type="PROSITE" id="PS51900">
    <property type="entry name" value="CB"/>
    <property type="match status" value="1"/>
</dbReference>
<dbReference type="GO" id="GO:0051301">
    <property type="term" value="P:cell division"/>
    <property type="evidence" value="ECO:0007669"/>
    <property type="project" value="UniProtKB-KW"/>
</dbReference>
<dbReference type="Pfam" id="PF00589">
    <property type="entry name" value="Phage_integrase"/>
    <property type="match status" value="1"/>
</dbReference>
<feature type="domain" description="Core-binding (CB)" evidence="11">
    <location>
        <begin position="1"/>
        <end position="82"/>
    </location>
</feature>
<comment type="similarity">
    <text evidence="9">Belongs to the 'phage' integrase family. XerC subfamily.</text>
</comment>
<evidence type="ECO:0000256" key="3">
    <source>
        <dbReference type="ARBA" id="ARBA00022618"/>
    </source>
</evidence>
<evidence type="ECO:0000256" key="5">
    <source>
        <dbReference type="ARBA" id="ARBA00022908"/>
    </source>
</evidence>
<dbReference type="AlphaFoldDB" id="A0A1I1ELQ2"/>
<keyword evidence="4 9" id="KW-0159">Chromosome partition</keyword>
<dbReference type="GO" id="GO:0009037">
    <property type="term" value="F:tyrosine-based site-specific recombinase activity"/>
    <property type="evidence" value="ECO:0007669"/>
    <property type="project" value="UniProtKB-UniRule"/>
</dbReference>
<protein>
    <recommendedName>
        <fullName evidence="9">Tyrosine recombinase XerC</fullName>
    </recommendedName>
</protein>
<dbReference type="InterPro" id="IPR011010">
    <property type="entry name" value="DNA_brk_join_enz"/>
</dbReference>
<comment type="subunit">
    <text evidence="9">Forms a cyclic heterotetrameric complex composed of two molecules of XerC and two molecules of XerD.</text>
</comment>
<evidence type="ECO:0000259" key="11">
    <source>
        <dbReference type="PROSITE" id="PS51900"/>
    </source>
</evidence>
<dbReference type="InterPro" id="IPR002104">
    <property type="entry name" value="Integrase_catalytic"/>
</dbReference>
<dbReference type="HAMAP" id="MF_01808">
    <property type="entry name" value="Recomb_XerC_XerD"/>
    <property type="match status" value="1"/>
</dbReference>
<dbReference type="SUPFAM" id="SSF56349">
    <property type="entry name" value="DNA breaking-rejoining enzymes"/>
    <property type="match status" value="1"/>
</dbReference>
<evidence type="ECO:0000313" key="13">
    <source>
        <dbReference type="Proteomes" id="UP000240042"/>
    </source>
</evidence>
<reference evidence="13" key="1">
    <citation type="submission" date="2016-10" db="EMBL/GenBank/DDBJ databases">
        <authorList>
            <person name="Varghese N."/>
            <person name="Submissions S."/>
        </authorList>
    </citation>
    <scope>NUCLEOTIDE SEQUENCE [LARGE SCALE GENOMIC DNA]</scope>
    <source>
        <strain evidence="13">ATCC 43811</strain>
    </source>
</reference>
<dbReference type="InterPro" id="IPR023009">
    <property type="entry name" value="Tyrosine_recombinase_XerC/XerD"/>
</dbReference>
<name>A0A1I1ELQ2_BREAD</name>
<keyword evidence="5 9" id="KW-0229">DNA integration</keyword>
<feature type="active site" evidence="9">
    <location>
        <position position="168"/>
    </location>
</feature>
<accession>A0A1I1ELQ2</accession>
<feature type="active site" evidence="9">
    <location>
        <position position="263"/>
    </location>
</feature>
<gene>
    <name evidence="9" type="primary">xerC</name>
    <name evidence="12" type="ORF">SAMN02745150_01091</name>
</gene>
<keyword evidence="8 9" id="KW-0131">Cell cycle</keyword>
<dbReference type="GO" id="GO:0005737">
    <property type="term" value="C:cytoplasm"/>
    <property type="evidence" value="ECO:0007669"/>
    <property type="project" value="UniProtKB-SubCell"/>
</dbReference>
<dbReference type="GO" id="GO:0003677">
    <property type="term" value="F:DNA binding"/>
    <property type="evidence" value="ECO:0007669"/>
    <property type="project" value="UniProtKB-UniRule"/>
</dbReference>
<feature type="active site" evidence="9">
    <location>
        <position position="144"/>
    </location>
</feature>